<feature type="chain" id="PRO_5040815259" evidence="1">
    <location>
        <begin position="20"/>
        <end position="146"/>
    </location>
</feature>
<proteinExistence type="predicted"/>
<dbReference type="AlphaFoldDB" id="A0A9W8LJS0"/>
<name>A0A9W8LJS0_9FUNG</name>
<keyword evidence="1" id="KW-0732">Signal</keyword>
<gene>
    <name evidence="2" type="ORF">H4R18_002022</name>
</gene>
<evidence type="ECO:0000256" key="1">
    <source>
        <dbReference type="SAM" id="SignalP"/>
    </source>
</evidence>
<evidence type="ECO:0000313" key="2">
    <source>
        <dbReference type="EMBL" id="KAJ2782873.1"/>
    </source>
</evidence>
<protein>
    <submittedName>
        <fullName evidence="2">Uncharacterized protein</fullName>
    </submittedName>
</protein>
<sequence>MRVSLVLIGAGLLGRPAAAKPVFKEVAHYFGYDSIQAANAGAAASAGLDSVIGLLESLDTFKPIMYPAVVSALDAAESATRLIRPIFGWLIGLVVRFVYSSSLLNDTPYIGELIRAAESAAEIDFQSGLSSLDAELASMQTVASYI</sequence>
<reference evidence="2" key="1">
    <citation type="submission" date="2022-07" db="EMBL/GenBank/DDBJ databases">
        <title>Phylogenomic reconstructions and comparative analyses of Kickxellomycotina fungi.</title>
        <authorList>
            <person name="Reynolds N.K."/>
            <person name="Stajich J.E."/>
            <person name="Barry K."/>
            <person name="Grigoriev I.V."/>
            <person name="Crous P."/>
            <person name="Smith M.E."/>
        </authorList>
    </citation>
    <scope>NUCLEOTIDE SEQUENCE</scope>
    <source>
        <strain evidence="2">NBRC 105414</strain>
    </source>
</reference>
<dbReference type="EMBL" id="JANBUL010000060">
    <property type="protein sequence ID" value="KAJ2782873.1"/>
    <property type="molecule type" value="Genomic_DNA"/>
</dbReference>
<evidence type="ECO:0000313" key="3">
    <source>
        <dbReference type="Proteomes" id="UP001140217"/>
    </source>
</evidence>
<dbReference type="OrthoDB" id="5564063at2759"/>
<feature type="signal peptide" evidence="1">
    <location>
        <begin position="1"/>
        <end position="19"/>
    </location>
</feature>
<comment type="caution">
    <text evidence="2">The sequence shown here is derived from an EMBL/GenBank/DDBJ whole genome shotgun (WGS) entry which is preliminary data.</text>
</comment>
<keyword evidence="3" id="KW-1185">Reference proteome</keyword>
<dbReference type="Proteomes" id="UP001140217">
    <property type="component" value="Unassembled WGS sequence"/>
</dbReference>
<accession>A0A9W8LJS0</accession>
<organism evidence="2 3">
    <name type="scientific">Coemansia javaensis</name>
    <dbReference type="NCBI Taxonomy" id="2761396"/>
    <lineage>
        <taxon>Eukaryota</taxon>
        <taxon>Fungi</taxon>
        <taxon>Fungi incertae sedis</taxon>
        <taxon>Zoopagomycota</taxon>
        <taxon>Kickxellomycotina</taxon>
        <taxon>Kickxellomycetes</taxon>
        <taxon>Kickxellales</taxon>
        <taxon>Kickxellaceae</taxon>
        <taxon>Coemansia</taxon>
    </lineage>
</organism>